<keyword evidence="4" id="KW-1185">Reference proteome</keyword>
<reference evidence="3" key="1">
    <citation type="submission" date="2014-05" db="EMBL/GenBank/DDBJ databases">
        <authorList>
            <person name="Chronopoulou M."/>
        </authorList>
    </citation>
    <scope>NUCLEOTIDE SEQUENCE</scope>
    <source>
        <tissue evidence="3">Whole organism</tissue>
    </source>
</reference>
<dbReference type="EMBL" id="HACA01031875">
    <property type="protein sequence ID" value="CDW49236.1"/>
    <property type="molecule type" value="Transcribed_RNA"/>
</dbReference>
<feature type="compositionally biased region" description="Low complexity" evidence="1">
    <location>
        <begin position="57"/>
        <end position="74"/>
    </location>
</feature>
<dbReference type="Proteomes" id="UP000675881">
    <property type="component" value="Chromosome 5"/>
</dbReference>
<accession>A0A0K2VGZ7</accession>
<organism evidence="3">
    <name type="scientific">Lepeophtheirus salmonis</name>
    <name type="common">Salmon louse</name>
    <name type="synonym">Caligus salmonis</name>
    <dbReference type="NCBI Taxonomy" id="72036"/>
    <lineage>
        <taxon>Eukaryota</taxon>
        <taxon>Metazoa</taxon>
        <taxon>Ecdysozoa</taxon>
        <taxon>Arthropoda</taxon>
        <taxon>Crustacea</taxon>
        <taxon>Multicrustacea</taxon>
        <taxon>Hexanauplia</taxon>
        <taxon>Copepoda</taxon>
        <taxon>Siphonostomatoida</taxon>
        <taxon>Caligidae</taxon>
        <taxon>Lepeophtheirus</taxon>
    </lineage>
</organism>
<dbReference type="AlphaFoldDB" id="A0A0K2VGZ7"/>
<evidence type="ECO:0000256" key="1">
    <source>
        <dbReference type="SAM" id="MobiDB-lite"/>
    </source>
</evidence>
<gene>
    <name evidence="2" type="ORF">LSAA_10440</name>
</gene>
<sequence length="153" mass="17260">MIRDCISPPNCCGCWIHHGSLSDSPRDRSPLIECGESPDPTLRAHHHLLGGFSFRSNSSPSYSISSRSSSLEDSSSLEHPLYSNHCQQQTTQQSQLKGTHSLLLLDKRETLQPWYEAKVVPYVKFRPRTCDEVSDEFRRVGIGLCFRGKVTLN</sequence>
<evidence type="ECO:0000313" key="2">
    <source>
        <dbReference type="EMBL" id="CAF2955091.1"/>
    </source>
</evidence>
<evidence type="ECO:0000313" key="4">
    <source>
        <dbReference type="Proteomes" id="UP000675881"/>
    </source>
</evidence>
<feature type="region of interest" description="Disordered" evidence="1">
    <location>
        <begin position="57"/>
        <end position="78"/>
    </location>
</feature>
<name>A0A0K2VGZ7_LEPSM</name>
<reference evidence="2" key="2">
    <citation type="submission" date="2021-02" db="EMBL/GenBank/DDBJ databases">
        <authorList>
            <person name="Bekaert M."/>
        </authorList>
    </citation>
    <scope>NUCLEOTIDE SEQUENCE</scope>
    <source>
        <strain evidence="2">IoA-00</strain>
    </source>
</reference>
<evidence type="ECO:0000313" key="3">
    <source>
        <dbReference type="EMBL" id="CDW49236.1"/>
    </source>
</evidence>
<dbReference type="EMBL" id="HG994584">
    <property type="protein sequence ID" value="CAF2955091.1"/>
    <property type="molecule type" value="Genomic_DNA"/>
</dbReference>
<protein>
    <submittedName>
        <fullName evidence="2">(salmon louse) hypothetical protein</fullName>
    </submittedName>
</protein>
<proteinExistence type="predicted"/>